<comment type="caution">
    <text evidence="7">The sequence shown here is derived from an EMBL/GenBank/DDBJ whole genome shotgun (WGS) entry which is preliminary data.</text>
</comment>
<evidence type="ECO:0000256" key="2">
    <source>
        <dbReference type="ARBA" id="ARBA00012400"/>
    </source>
</evidence>
<sequence length="148" mass="16690">MYFPIFIDLSEKKILVVGGGAIASRRVRTLRSFAGQITVQAPEISEEIRGLAGDCRVTIREEAFYPEILSGMDLVLAATNDRKLNSRIGELCREQRIPVNVCSRKEDCDFFFPSVIQKGDLVIGINASGKNHSLVKRTRQEMEEFLRK</sequence>
<dbReference type="PANTHER" id="PTHR35330:SF1">
    <property type="entry name" value="SIROHEME BIOSYNTHESIS PROTEIN MET8"/>
    <property type="match status" value="1"/>
</dbReference>
<accession>A0A9D1ABP3</accession>
<evidence type="ECO:0000256" key="4">
    <source>
        <dbReference type="ARBA" id="ARBA00023027"/>
    </source>
</evidence>
<dbReference type="GO" id="GO:0019354">
    <property type="term" value="P:siroheme biosynthetic process"/>
    <property type="evidence" value="ECO:0007669"/>
    <property type="project" value="InterPro"/>
</dbReference>
<proteinExistence type="predicted"/>
<dbReference type="GO" id="GO:0043115">
    <property type="term" value="F:precorrin-2 dehydrogenase activity"/>
    <property type="evidence" value="ECO:0007669"/>
    <property type="project" value="UniProtKB-EC"/>
</dbReference>
<dbReference type="SUPFAM" id="SSF75615">
    <property type="entry name" value="Siroheme synthase middle domains-like"/>
    <property type="match status" value="1"/>
</dbReference>
<dbReference type="GO" id="GO:0004325">
    <property type="term" value="F:ferrochelatase activity"/>
    <property type="evidence" value="ECO:0007669"/>
    <property type="project" value="InterPro"/>
</dbReference>
<evidence type="ECO:0000256" key="3">
    <source>
        <dbReference type="ARBA" id="ARBA00023002"/>
    </source>
</evidence>
<dbReference type="InterPro" id="IPR028161">
    <property type="entry name" value="Met8-like"/>
</dbReference>
<evidence type="ECO:0000256" key="5">
    <source>
        <dbReference type="ARBA" id="ARBA00023244"/>
    </source>
</evidence>
<dbReference type="Gene3D" id="3.40.50.720">
    <property type="entry name" value="NAD(P)-binding Rossmann-like Domain"/>
    <property type="match status" value="1"/>
</dbReference>
<dbReference type="PANTHER" id="PTHR35330">
    <property type="entry name" value="SIROHEME BIOSYNTHESIS PROTEIN MET8"/>
    <property type="match status" value="1"/>
</dbReference>
<keyword evidence="3" id="KW-0560">Oxidoreductase</keyword>
<organism evidence="7 8">
    <name type="scientific">Candidatus Choladousia intestinavium</name>
    <dbReference type="NCBI Taxonomy" id="2840727"/>
    <lineage>
        <taxon>Bacteria</taxon>
        <taxon>Bacillati</taxon>
        <taxon>Bacillota</taxon>
        <taxon>Clostridia</taxon>
        <taxon>Lachnospirales</taxon>
        <taxon>Lachnospiraceae</taxon>
        <taxon>Lachnospiraceae incertae sedis</taxon>
        <taxon>Candidatus Choladousia</taxon>
    </lineage>
</organism>
<dbReference type="InterPro" id="IPR036291">
    <property type="entry name" value="NAD(P)-bd_dom_sf"/>
</dbReference>
<protein>
    <recommendedName>
        <fullName evidence="2">precorrin-2 dehydrogenase</fullName>
        <ecNumber evidence="2">1.3.1.76</ecNumber>
    </recommendedName>
</protein>
<evidence type="ECO:0000256" key="1">
    <source>
        <dbReference type="ARBA" id="ARBA00005010"/>
    </source>
</evidence>
<dbReference type="Pfam" id="PF13241">
    <property type="entry name" value="NAD_binding_7"/>
    <property type="match status" value="1"/>
</dbReference>
<evidence type="ECO:0000313" key="8">
    <source>
        <dbReference type="Proteomes" id="UP000886757"/>
    </source>
</evidence>
<keyword evidence="4" id="KW-0520">NAD</keyword>
<name>A0A9D1ABP3_9FIRM</name>
<dbReference type="EMBL" id="DVGK01000059">
    <property type="protein sequence ID" value="HIR13292.1"/>
    <property type="molecule type" value="Genomic_DNA"/>
</dbReference>
<dbReference type="InterPro" id="IPR006367">
    <property type="entry name" value="Sirohaem_synthase_N"/>
</dbReference>
<reference evidence="7" key="2">
    <citation type="journal article" date="2021" name="PeerJ">
        <title>Extensive microbial diversity within the chicken gut microbiome revealed by metagenomics and culture.</title>
        <authorList>
            <person name="Gilroy R."/>
            <person name="Ravi A."/>
            <person name="Getino M."/>
            <person name="Pursley I."/>
            <person name="Horton D.L."/>
            <person name="Alikhan N.F."/>
            <person name="Baker D."/>
            <person name="Gharbi K."/>
            <person name="Hall N."/>
            <person name="Watson M."/>
            <person name="Adriaenssens E.M."/>
            <person name="Foster-Nyarko E."/>
            <person name="Jarju S."/>
            <person name="Secka A."/>
            <person name="Antonio M."/>
            <person name="Oren A."/>
            <person name="Chaudhuri R.R."/>
            <person name="La Ragione R."/>
            <person name="Hildebrand F."/>
            <person name="Pallen M.J."/>
        </authorList>
    </citation>
    <scope>NUCLEOTIDE SEQUENCE</scope>
    <source>
        <strain evidence="7">ChiSjej4B22-8148</strain>
    </source>
</reference>
<gene>
    <name evidence="7" type="ORF">IAB31_05135</name>
</gene>
<dbReference type="AlphaFoldDB" id="A0A9D1ABP3"/>
<dbReference type="Proteomes" id="UP000886757">
    <property type="component" value="Unassembled WGS sequence"/>
</dbReference>
<comment type="catalytic activity">
    <reaction evidence="6">
        <text>precorrin-2 + NAD(+) = sirohydrochlorin + NADH + 2 H(+)</text>
        <dbReference type="Rhea" id="RHEA:15613"/>
        <dbReference type="ChEBI" id="CHEBI:15378"/>
        <dbReference type="ChEBI" id="CHEBI:57540"/>
        <dbReference type="ChEBI" id="CHEBI:57945"/>
        <dbReference type="ChEBI" id="CHEBI:58351"/>
        <dbReference type="ChEBI" id="CHEBI:58827"/>
        <dbReference type="EC" id="1.3.1.76"/>
    </reaction>
</comment>
<dbReference type="NCBIfam" id="TIGR01470">
    <property type="entry name" value="cysG_Nterm"/>
    <property type="match status" value="1"/>
</dbReference>
<comment type="pathway">
    <text evidence="1">Porphyrin-containing compound metabolism; siroheme biosynthesis; sirohydrochlorin from precorrin-2: step 1/1.</text>
</comment>
<reference evidence="7" key="1">
    <citation type="submission" date="2020-10" db="EMBL/GenBank/DDBJ databases">
        <authorList>
            <person name="Gilroy R."/>
        </authorList>
    </citation>
    <scope>NUCLEOTIDE SEQUENCE</scope>
    <source>
        <strain evidence="7">ChiSjej4B22-8148</strain>
    </source>
</reference>
<dbReference type="SUPFAM" id="SSF51735">
    <property type="entry name" value="NAD(P)-binding Rossmann-fold domains"/>
    <property type="match status" value="1"/>
</dbReference>
<evidence type="ECO:0000313" key="7">
    <source>
        <dbReference type="EMBL" id="HIR13292.1"/>
    </source>
</evidence>
<keyword evidence="5" id="KW-0627">Porphyrin biosynthesis</keyword>
<evidence type="ECO:0000256" key="6">
    <source>
        <dbReference type="ARBA" id="ARBA00047561"/>
    </source>
</evidence>
<dbReference type="EC" id="1.3.1.76" evidence="2"/>